<dbReference type="AlphaFoldDB" id="A0A2T6FZH8"/>
<dbReference type="Proteomes" id="UP000244184">
    <property type="component" value="Unassembled WGS sequence"/>
</dbReference>
<evidence type="ECO:0000256" key="1">
    <source>
        <dbReference type="ARBA" id="ARBA00004651"/>
    </source>
</evidence>
<evidence type="ECO:0000313" key="9">
    <source>
        <dbReference type="Proteomes" id="UP000244184"/>
    </source>
</evidence>
<protein>
    <recommendedName>
        <fullName evidence="10">DoxX family protein</fullName>
    </recommendedName>
</protein>
<evidence type="ECO:0000256" key="4">
    <source>
        <dbReference type="ARBA" id="ARBA00022692"/>
    </source>
</evidence>
<sequence>MHSMSFYANTVLRILTGVIFFMHGKFKLEWGYSNLSEWLHSQGFPLAAFFAHVLPWIELLGGIIMIIGIGTRYLAILFSLILLVALFKVKIAVGFISNTNTGYEFDLLLMIVCLHVAVTSPNSLKQVWMTSGKGGETKHV</sequence>
<proteinExistence type="inferred from homology"/>
<dbReference type="PANTHER" id="PTHR33452:SF1">
    <property type="entry name" value="INNER MEMBRANE PROTEIN YPHA-RELATED"/>
    <property type="match status" value="1"/>
</dbReference>
<dbReference type="GO" id="GO:0005886">
    <property type="term" value="C:plasma membrane"/>
    <property type="evidence" value="ECO:0007669"/>
    <property type="project" value="UniProtKB-SubCell"/>
</dbReference>
<dbReference type="InterPro" id="IPR051907">
    <property type="entry name" value="DoxX-like_oxidoreductase"/>
</dbReference>
<feature type="transmembrane region" description="Helical" evidence="7">
    <location>
        <begin position="107"/>
        <end position="124"/>
    </location>
</feature>
<evidence type="ECO:0000256" key="7">
    <source>
        <dbReference type="SAM" id="Phobius"/>
    </source>
</evidence>
<dbReference type="RefSeq" id="WP_108532998.1">
    <property type="nucleotide sequence ID" value="NZ_PYHP01000054.1"/>
</dbReference>
<comment type="caution">
    <text evidence="8">The sequence shown here is derived from an EMBL/GenBank/DDBJ whole genome shotgun (WGS) entry which is preliminary data.</text>
</comment>
<name>A0A2T6FZH8_9BACL</name>
<reference evidence="8 9" key="1">
    <citation type="submission" date="2018-03" db="EMBL/GenBank/DDBJ databases">
        <title>Genome sequence of Paenibacillus elgii strain AC13 an antimicrobial compound producing bacteria.</title>
        <authorList>
            <person name="Kurokawa A.S."/>
            <person name="Araujo J.F."/>
            <person name="Costa R.A."/>
            <person name="Ortega D.B."/>
            <person name="Pires A.S."/>
            <person name="Pappas G.J.Jr."/>
            <person name="Franco O.L."/>
            <person name="Barreto C."/>
            <person name="Magalhaes B.S."/>
            <person name="Kruger R.H."/>
        </authorList>
    </citation>
    <scope>NUCLEOTIDE SEQUENCE [LARGE SCALE GENOMIC DNA]</scope>
    <source>
        <strain evidence="8 9">AC13</strain>
    </source>
</reference>
<evidence type="ECO:0000313" key="8">
    <source>
        <dbReference type="EMBL" id="PUA37316.1"/>
    </source>
</evidence>
<dbReference type="EMBL" id="PYHP01000054">
    <property type="protein sequence ID" value="PUA37316.1"/>
    <property type="molecule type" value="Genomic_DNA"/>
</dbReference>
<comment type="subcellular location">
    <subcellularLocation>
        <location evidence="1">Cell membrane</location>
        <topology evidence="1">Multi-pass membrane protein</topology>
    </subcellularLocation>
</comment>
<evidence type="ECO:0000256" key="5">
    <source>
        <dbReference type="ARBA" id="ARBA00022989"/>
    </source>
</evidence>
<keyword evidence="6 7" id="KW-0472">Membrane</keyword>
<keyword evidence="4 7" id="KW-0812">Transmembrane</keyword>
<evidence type="ECO:0000256" key="2">
    <source>
        <dbReference type="ARBA" id="ARBA00006679"/>
    </source>
</evidence>
<feature type="transmembrane region" description="Helical" evidence="7">
    <location>
        <begin position="7"/>
        <end position="26"/>
    </location>
</feature>
<gene>
    <name evidence="8" type="ORF">C8Z91_20630</name>
</gene>
<dbReference type="PANTHER" id="PTHR33452">
    <property type="entry name" value="OXIDOREDUCTASE CATD-RELATED"/>
    <property type="match status" value="1"/>
</dbReference>
<dbReference type="Pfam" id="PF07681">
    <property type="entry name" value="DoxX"/>
    <property type="match status" value="1"/>
</dbReference>
<feature type="transmembrane region" description="Helical" evidence="7">
    <location>
        <begin position="46"/>
        <end position="67"/>
    </location>
</feature>
<dbReference type="InterPro" id="IPR032808">
    <property type="entry name" value="DoxX"/>
</dbReference>
<keyword evidence="5 7" id="KW-1133">Transmembrane helix</keyword>
<accession>A0A2T6FZH8</accession>
<keyword evidence="3" id="KW-1003">Cell membrane</keyword>
<evidence type="ECO:0000256" key="3">
    <source>
        <dbReference type="ARBA" id="ARBA00022475"/>
    </source>
</evidence>
<evidence type="ECO:0008006" key="10">
    <source>
        <dbReference type="Google" id="ProtNLM"/>
    </source>
</evidence>
<feature type="transmembrane region" description="Helical" evidence="7">
    <location>
        <begin position="74"/>
        <end position="95"/>
    </location>
</feature>
<organism evidence="8 9">
    <name type="scientific">Paenibacillus elgii</name>
    <dbReference type="NCBI Taxonomy" id="189691"/>
    <lineage>
        <taxon>Bacteria</taxon>
        <taxon>Bacillati</taxon>
        <taxon>Bacillota</taxon>
        <taxon>Bacilli</taxon>
        <taxon>Bacillales</taxon>
        <taxon>Paenibacillaceae</taxon>
        <taxon>Paenibacillus</taxon>
    </lineage>
</organism>
<comment type="similarity">
    <text evidence="2">Belongs to the DoxX family.</text>
</comment>
<evidence type="ECO:0000256" key="6">
    <source>
        <dbReference type="ARBA" id="ARBA00023136"/>
    </source>
</evidence>